<evidence type="ECO:0000256" key="6">
    <source>
        <dbReference type="PIRSR" id="PIRSR623088-2"/>
    </source>
</evidence>
<keyword evidence="3 7" id="KW-0479">Metal-binding</keyword>
<feature type="compositionally biased region" description="Polar residues" evidence="9">
    <location>
        <begin position="945"/>
        <end position="954"/>
    </location>
</feature>
<gene>
    <name evidence="12" type="primary">LOC110982457</name>
</gene>
<dbReference type="InterPro" id="IPR023088">
    <property type="entry name" value="PDEase"/>
</dbReference>
<feature type="domain" description="PDEase" evidence="10">
    <location>
        <begin position="529"/>
        <end position="853"/>
    </location>
</feature>
<dbReference type="InterPro" id="IPR002073">
    <property type="entry name" value="PDEase_catalytic_dom"/>
</dbReference>
<feature type="binding site" evidence="7">
    <location>
        <position position="647"/>
    </location>
    <ligand>
        <name>Zn(2+)</name>
        <dbReference type="ChEBI" id="CHEBI:29105"/>
        <label>2</label>
    </ligand>
</feature>
<dbReference type="Proteomes" id="UP000694845">
    <property type="component" value="Unplaced"/>
</dbReference>
<dbReference type="GO" id="GO:0004114">
    <property type="term" value="F:3',5'-cyclic-nucleotide phosphodiesterase activity"/>
    <property type="evidence" value="ECO:0007669"/>
    <property type="project" value="InterPro"/>
</dbReference>
<evidence type="ECO:0000259" key="10">
    <source>
        <dbReference type="PROSITE" id="PS51845"/>
    </source>
</evidence>
<evidence type="ECO:0000256" key="1">
    <source>
        <dbReference type="ARBA" id="ARBA00007648"/>
    </source>
</evidence>
<keyword evidence="11" id="KW-1185">Reference proteome</keyword>
<comment type="similarity">
    <text evidence="1 8">Belongs to the cyclic nucleotide phosphodiesterase family.</text>
</comment>
<dbReference type="Pfam" id="PF00233">
    <property type="entry name" value="PDEase_I"/>
    <property type="match status" value="1"/>
</dbReference>
<dbReference type="RefSeq" id="XP_022096546.1">
    <property type="nucleotide sequence ID" value="XM_022240854.1"/>
</dbReference>
<dbReference type="AlphaFoldDB" id="A0A8B7YZB1"/>
<dbReference type="CDD" id="cd00077">
    <property type="entry name" value="HDc"/>
    <property type="match status" value="1"/>
</dbReference>
<proteinExistence type="inferred from homology"/>
<comment type="cofactor">
    <cofactor evidence="8">
        <name>a divalent metal cation</name>
        <dbReference type="ChEBI" id="CHEBI:60240"/>
    </cofactor>
    <text evidence="8">Binds 2 divalent metal cations per subunit. Site 1 may preferentially bind zinc ions, while site 2 has a preference for magnesium and/or manganese ions.</text>
</comment>
<dbReference type="PROSITE" id="PS00126">
    <property type="entry name" value="PDEASE_I_1"/>
    <property type="match status" value="1"/>
</dbReference>
<accession>A0A8B7YZB1</accession>
<dbReference type="GeneID" id="110982457"/>
<feature type="binding site" evidence="6">
    <location>
        <begin position="606"/>
        <end position="610"/>
    </location>
    <ligand>
        <name>AMP</name>
        <dbReference type="ChEBI" id="CHEBI:456215"/>
    </ligand>
</feature>
<feature type="region of interest" description="Disordered" evidence="9">
    <location>
        <begin position="861"/>
        <end position="954"/>
    </location>
</feature>
<evidence type="ECO:0000313" key="12">
    <source>
        <dbReference type="RefSeq" id="XP_022096546.1"/>
    </source>
</evidence>
<name>A0A8B7YZB1_ACAPL</name>
<feature type="binding site" evidence="7">
    <location>
        <position position="647"/>
    </location>
    <ligand>
        <name>Zn(2+)</name>
        <dbReference type="ChEBI" id="CHEBI:29105"/>
        <label>1</label>
    </ligand>
</feature>
<dbReference type="InterPro" id="IPR003018">
    <property type="entry name" value="GAF"/>
</dbReference>
<reference evidence="12" key="1">
    <citation type="submission" date="2025-08" db="UniProtKB">
        <authorList>
            <consortium name="RefSeq"/>
        </authorList>
    </citation>
    <scope>IDENTIFICATION</scope>
</reference>
<dbReference type="SUPFAM" id="SSF55781">
    <property type="entry name" value="GAF domain-like"/>
    <property type="match status" value="2"/>
</dbReference>
<evidence type="ECO:0000256" key="5">
    <source>
        <dbReference type="PIRSR" id="PIRSR623088-1"/>
    </source>
</evidence>
<evidence type="ECO:0000256" key="9">
    <source>
        <dbReference type="SAM" id="MobiDB-lite"/>
    </source>
</evidence>
<dbReference type="SMART" id="SM00471">
    <property type="entry name" value="HDc"/>
    <property type="match status" value="1"/>
</dbReference>
<feature type="binding site" evidence="6">
    <location>
        <position position="757"/>
    </location>
    <ligand>
        <name>AMP</name>
        <dbReference type="ChEBI" id="CHEBI:456215"/>
    </ligand>
</feature>
<evidence type="ECO:0000256" key="7">
    <source>
        <dbReference type="PIRSR" id="PIRSR623088-3"/>
    </source>
</evidence>
<protein>
    <recommendedName>
        <fullName evidence="8">Phosphodiesterase</fullName>
        <ecNumber evidence="8">3.1.4.-</ecNumber>
    </recommendedName>
</protein>
<dbReference type="Gene3D" id="1.10.1300.10">
    <property type="entry name" value="3'5'-cyclic nucleotide phosphodiesterase, catalytic domain"/>
    <property type="match status" value="1"/>
</dbReference>
<dbReference type="OrthoDB" id="295473at2759"/>
<sequence length="954" mass="108520">MSEKRDLCREDVEKYLDTHHDIAMEIFAAKATPELVDGWLSKHSVGHVAKSMSSHEIGSWPDVSACASNTDKHKMLHSLRKSFAGASGSLRSLLSPRKRKVVRRNKSALKQLDEKDLFMELIRDIADELDLHTLSHKILMNVSILTNGDRCSLFLARGNRDNRYLVSKLFDVTENSTVEDALHSEEDEIRIPFGQGIAGHVAQTKETVNIKNAYEDPRFNPEVDKRTGYRTYSILCMPIINHDGDVIGVAQVINKVSGSHEFTNKDEEVFRNYLTFCGIGIMNAQLFEMSVNEYKRNQMLLQLARGIFEEQTSLESVVHKIMKEAITLLKCERCLVFLLEDHDKSAFLSQLRESQGQQKALESPVAVKSNADLDLTKEFHAGFSKAFDLLAKNKEEVRQPSDDSLNKSVYSEIAKYVALTGKTINIEKFDMQSKFKLVAEVDMDFKLHTLLCQPIYNSQNKIVGVAEMINKIGTALNPTFTDQDENLFEAFAIFCGLGIHNTQMYESAVKLMAKQQVALEVLSYHATAQQDEVEKLKQAGPVESSDKLNLHNFTFNDFSLEEDETLQASICMFEECNLINKFHIPYDVLCRWLLSVRKNYRPVIYHNWRHAFNVAQTMFAMFKSGGMGQVMSDLESFALLVACLCHDLDHRGTNNAFQLKTASALSQLYSTSTMEHHHFDHCIMILNSEGNNIFQFLSPEDYRELIRMLESAILSTDLALYFKKRNDFFKLVEQGVKDWHNPRHRDLLRGMMMTACDVSAITKPWEVQRRVAELVASEFFEQGDMEREQLKEEPIAMMDRKKKSELPKMQVGFIDAICMPVYKNLASMQPQLAPLYQGMQQNRSQWQQLADTEAQKTIEAQKAEEEKKKRKTIREQAKERNATAKDEKAYLAKQAQEEAASSKGVEAATQSKNQRNSRGSTTSGEHGRVSNVVSSQCKEALAPSKNRSSFCLLL</sequence>
<keyword evidence="2" id="KW-0140">cGMP</keyword>
<evidence type="ECO:0000313" key="11">
    <source>
        <dbReference type="Proteomes" id="UP000694845"/>
    </source>
</evidence>
<dbReference type="GO" id="GO:0046872">
    <property type="term" value="F:metal ion binding"/>
    <property type="evidence" value="ECO:0007669"/>
    <property type="project" value="UniProtKB-KW"/>
</dbReference>
<dbReference type="GO" id="GO:0007165">
    <property type="term" value="P:signal transduction"/>
    <property type="evidence" value="ECO:0007669"/>
    <property type="project" value="InterPro"/>
</dbReference>
<dbReference type="SUPFAM" id="SSF109604">
    <property type="entry name" value="HD-domain/PDEase-like"/>
    <property type="match status" value="1"/>
</dbReference>
<dbReference type="PANTHER" id="PTHR11347">
    <property type="entry name" value="CYCLIC NUCLEOTIDE PHOSPHODIESTERASE"/>
    <property type="match status" value="1"/>
</dbReference>
<feature type="binding site" evidence="6">
    <location>
        <position position="810"/>
    </location>
    <ligand>
        <name>AMP</name>
        <dbReference type="ChEBI" id="CHEBI:456215"/>
    </ligand>
</feature>
<feature type="binding site" evidence="7">
    <location>
        <position position="646"/>
    </location>
    <ligand>
        <name>Zn(2+)</name>
        <dbReference type="ChEBI" id="CHEBI:29105"/>
        <label>1</label>
    </ligand>
</feature>
<dbReference type="InterPro" id="IPR023174">
    <property type="entry name" value="PDEase_CS"/>
</dbReference>
<dbReference type="GO" id="GO:0046068">
    <property type="term" value="P:cGMP metabolic process"/>
    <property type="evidence" value="ECO:0007669"/>
    <property type="project" value="UniProtKB-ARBA"/>
</dbReference>
<evidence type="ECO:0000256" key="3">
    <source>
        <dbReference type="ARBA" id="ARBA00022723"/>
    </source>
</evidence>
<feature type="binding site" evidence="6">
    <location>
        <position position="647"/>
    </location>
    <ligand>
        <name>AMP</name>
        <dbReference type="ChEBI" id="CHEBI:456215"/>
    </ligand>
</feature>
<keyword evidence="4 8" id="KW-0378">Hydrolase</keyword>
<dbReference type="EC" id="3.1.4.-" evidence="8"/>
<dbReference type="InterPro" id="IPR003607">
    <property type="entry name" value="HD/PDEase_dom"/>
</dbReference>
<evidence type="ECO:0000256" key="4">
    <source>
        <dbReference type="ARBA" id="ARBA00022801"/>
    </source>
</evidence>
<feature type="compositionally biased region" description="Polar residues" evidence="9">
    <location>
        <begin position="908"/>
        <end position="924"/>
    </location>
</feature>
<dbReference type="FunFam" id="1.10.1300.10:FF:000003">
    <property type="entry name" value="Phosphodiesterase"/>
    <property type="match status" value="1"/>
</dbReference>
<feature type="binding site" evidence="7">
    <location>
        <position position="610"/>
    </location>
    <ligand>
        <name>Zn(2+)</name>
        <dbReference type="ChEBI" id="CHEBI:29105"/>
        <label>1</label>
    </ligand>
</feature>
<dbReference type="Gene3D" id="3.30.450.40">
    <property type="match status" value="2"/>
</dbReference>
<dbReference type="FunFam" id="3.30.450.40:FF:000031">
    <property type="entry name" value="Phosphodiesterase"/>
    <property type="match status" value="1"/>
</dbReference>
<feature type="binding site" evidence="7">
    <location>
        <position position="757"/>
    </location>
    <ligand>
        <name>Zn(2+)</name>
        <dbReference type="ChEBI" id="CHEBI:29105"/>
        <label>1</label>
    </ligand>
</feature>
<dbReference type="SMART" id="SM00065">
    <property type="entry name" value="GAF"/>
    <property type="match status" value="2"/>
</dbReference>
<organism evidence="11 12">
    <name type="scientific">Acanthaster planci</name>
    <name type="common">Crown-of-thorns starfish</name>
    <dbReference type="NCBI Taxonomy" id="133434"/>
    <lineage>
        <taxon>Eukaryota</taxon>
        <taxon>Metazoa</taxon>
        <taxon>Echinodermata</taxon>
        <taxon>Eleutherozoa</taxon>
        <taxon>Asterozoa</taxon>
        <taxon>Asteroidea</taxon>
        <taxon>Valvatacea</taxon>
        <taxon>Valvatida</taxon>
        <taxon>Acanthasteridae</taxon>
        <taxon>Acanthaster</taxon>
    </lineage>
</organism>
<evidence type="ECO:0000256" key="2">
    <source>
        <dbReference type="ARBA" id="ARBA00022535"/>
    </source>
</evidence>
<feature type="compositionally biased region" description="Basic and acidic residues" evidence="9">
    <location>
        <begin position="861"/>
        <end position="890"/>
    </location>
</feature>
<dbReference type="PRINTS" id="PR00387">
    <property type="entry name" value="PDIESTERASE1"/>
</dbReference>
<dbReference type="InterPro" id="IPR029016">
    <property type="entry name" value="GAF-like_dom_sf"/>
</dbReference>
<dbReference type="InterPro" id="IPR036971">
    <property type="entry name" value="PDEase_catalytic_dom_sf"/>
</dbReference>
<dbReference type="KEGG" id="aplc:110982457"/>
<dbReference type="PROSITE" id="PS51845">
    <property type="entry name" value="PDEASE_I_2"/>
    <property type="match status" value="1"/>
</dbReference>
<evidence type="ECO:0000256" key="8">
    <source>
        <dbReference type="RuleBase" id="RU363067"/>
    </source>
</evidence>
<dbReference type="Pfam" id="PF01590">
    <property type="entry name" value="GAF"/>
    <property type="match status" value="2"/>
</dbReference>
<feature type="active site" description="Proton donor" evidence="5">
    <location>
        <position position="606"/>
    </location>
</feature>